<organism evidence="1 2">
    <name type="scientific">Bailinhaonella thermotolerans</name>
    <dbReference type="NCBI Taxonomy" id="1070861"/>
    <lineage>
        <taxon>Bacteria</taxon>
        <taxon>Bacillati</taxon>
        <taxon>Actinomycetota</taxon>
        <taxon>Actinomycetes</taxon>
        <taxon>Streptosporangiales</taxon>
        <taxon>Streptosporangiaceae</taxon>
        <taxon>Bailinhaonella</taxon>
    </lineage>
</organism>
<protein>
    <submittedName>
        <fullName evidence="1">Uncharacterized protein</fullName>
    </submittedName>
</protein>
<evidence type="ECO:0000313" key="1">
    <source>
        <dbReference type="EMBL" id="RJL21075.1"/>
    </source>
</evidence>
<dbReference type="AlphaFoldDB" id="A0A3A4AP84"/>
<reference evidence="1 2" key="1">
    <citation type="submission" date="2018-09" db="EMBL/GenBank/DDBJ databases">
        <title>YIM 75507 draft genome.</title>
        <authorList>
            <person name="Tang S."/>
            <person name="Feng Y."/>
        </authorList>
    </citation>
    <scope>NUCLEOTIDE SEQUENCE [LARGE SCALE GENOMIC DNA]</scope>
    <source>
        <strain evidence="1 2">YIM 75507</strain>
    </source>
</reference>
<comment type="caution">
    <text evidence="1">The sequence shown here is derived from an EMBL/GenBank/DDBJ whole genome shotgun (WGS) entry which is preliminary data.</text>
</comment>
<dbReference type="OrthoDB" id="9804315at2"/>
<accession>A0A3A4AP84</accession>
<keyword evidence="2" id="KW-1185">Reference proteome</keyword>
<gene>
    <name evidence="1" type="ORF">D5H75_38325</name>
</gene>
<dbReference type="EMBL" id="QZEY01000027">
    <property type="protein sequence ID" value="RJL21075.1"/>
    <property type="molecule type" value="Genomic_DNA"/>
</dbReference>
<sequence>MASSLSASSPPPEAVLIADRRTSLELSVRAAARELAKYTDQPFSNTTWSNIEKGAARATDKQLVAMAQVVRAVPEQLDRAGRPQAARKLAEAIEAWAQKRLAEQARTITHQDIVEKLWRAEQEIRGLPGSAREHEQMFQALLQFTGAAVDAQLTQIRLAHKRPPVATDPGENPAGP</sequence>
<proteinExistence type="predicted"/>
<dbReference type="RefSeq" id="WP_119931536.1">
    <property type="nucleotide sequence ID" value="NZ_QZEY01000027.1"/>
</dbReference>
<evidence type="ECO:0000313" key="2">
    <source>
        <dbReference type="Proteomes" id="UP000265768"/>
    </source>
</evidence>
<name>A0A3A4AP84_9ACTN</name>
<dbReference type="Proteomes" id="UP000265768">
    <property type="component" value="Unassembled WGS sequence"/>
</dbReference>